<feature type="non-terminal residue" evidence="1">
    <location>
        <position position="1"/>
    </location>
</feature>
<sequence>ETVTGTSERTETREVTKYRQVPVEVEKQRTVTEYKKVSMWELIFGTGTGNE</sequence>
<evidence type="ECO:0000313" key="1">
    <source>
        <dbReference type="EMBL" id="GAG28032.1"/>
    </source>
</evidence>
<comment type="caution">
    <text evidence="1">The sequence shown here is derived from an EMBL/GenBank/DDBJ whole genome shotgun (WGS) entry which is preliminary data.</text>
</comment>
<proteinExistence type="predicted"/>
<name>X0WXW9_9ZZZZ</name>
<dbReference type="AlphaFoldDB" id="X0WXW9"/>
<accession>X0WXW9</accession>
<gene>
    <name evidence="1" type="ORF">S01H1_50402</name>
</gene>
<organism evidence="1">
    <name type="scientific">marine sediment metagenome</name>
    <dbReference type="NCBI Taxonomy" id="412755"/>
    <lineage>
        <taxon>unclassified sequences</taxon>
        <taxon>metagenomes</taxon>
        <taxon>ecological metagenomes</taxon>
    </lineage>
</organism>
<dbReference type="EMBL" id="BARS01032475">
    <property type="protein sequence ID" value="GAG28032.1"/>
    <property type="molecule type" value="Genomic_DNA"/>
</dbReference>
<protein>
    <submittedName>
        <fullName evidence="1">Uncharacterized protein</fullName>
    </submittedName>
</protein>
<reference evidence="1" key="1">
    <citation type="journal article" date="2014" name="Front. Microbiol.">
        <title>High frequency of phylogenetically diverse reductive dehalogenase-homologous genes in deep subseafloor sedimentary metagenomes.</title>
        <authorList>
            <person name="Kawai M."/>
            <person name="Futagami T."/>
            <person name="Toyoda A."/>
            <person name="Takaki Y."/>
            <person name="Nishi S."/>
            <person name="Hori S."/>
            <person name="Arai W."/>
            <person name="Tsubouchi T."/>
            <person name="Morono Y."/>
            <person name="Uchiyama I."/>
            <person name="Ito T."/>
            <person name="Fujiyama A."/>
            <person name="Inagaki F."/>
            <person name="Takami H."/>
        </authorList>
    </citation>
    <scope>NUCLEOTIDE SEQUENCE</scope>
    <source>
        <strain evidence="1">Expedition CK06-06</strain>
    </source>
</reference>